<dbReference type="InterPro" id="IPR050722">
    <property type="entry name" value="Pyruvate:ferred/Flavod_OxRd"/>
</dbReference>
<evidence type="ECO:0000259" key="10">
    <source>
        <dbReference type="PROSITE" id="PS51379"/>
    </source>
</evidence>
<feature type="domain" description="4Fe-4S ferredoxin-type" evidence="10">
    <location>
        <begin position="984"/>
        <end position="1013"/>
    </location>
</feature>
<dbReference type="Pfam" id="PF17147">
    <property type="entry name" value="PFOR_II"/>
    <property type="match status" value="1"/>
</dbReference>
<dbReference type="GO" id="GO:0030976">
    <property type="term" value="F:thiamine pyrophosphate binding"/>
    <property type="evidence" value="ECO:0007669"/>
    <property type="project" value="InterPro"/>
</dbReference>
<dbReference type="CDD" id="cd07034">
    <property type="entry name" value="TPP_PYR_PFOR_IOR-alpha_like"/>
    <property type="match status" value="1"/>
</dbReference>
<accession>A0A2X3AQM1</accession>
<keyword evidence="5" id="KW-0249">Electron transport</keyword>
<feature type="coiled-coil region" evidence="9">
    <location>
        <begin position="1519"/>
        <end position="1553"/>
    </location>
</feature>
<keyword evidence="8" id="KW-0411">Iron-sulfur</keyword>
<evidence type="ECO:0000256" key="7">
    <source>
        <dbReference type="ARBA" id="ARBA00023004"/>
    </source>
</evidence>
<evidence type="ECO:0000256" key="1">
    <source>
        <dbReference type="ARBA" id="ARBA00009032"/>
    </source>
</evidence>
<evidence type="ECO:0000256" key="2">
    <source>
        <dbReference type="ARBA" id="ARBA00022448"/>
    </source>
</evidence>
<dbReference type="GeneID" id="55565259"/>
<dbReference type="Pfam" id="PF02775">
    <property type="entry name" value="TPP_enzyme_C"/>
    <property type="match status" value="1"/>
</dbReference>
<dbReference type="EMBL" id="UASJ01000001">
    <property type="protein sequence ID" value="SQB65349.1"/>
    <property type="molecule type" value="Genomic_DNA"/>
</dbReference>
<dbReference type="SUPFAM" id="SSF52922">
    <property type="entry name" value="TK C-terminal domain-like"/>
    <property type="match status" value="1"/>
</dbReference>
<dbReference type="GO" id="GO:0051539">
    <property type="term" value="F:4 iron, 4 sulfur cluster binding"/>
    <property type="evidence" value="ECO:0007669"/>
    <property type="project" value="UniProtKB-KW"/>
</dbReference>
<proteinExistence type="inferred from homology"/>
<keyword evidence="2" id="KW-0813">Transport</keyword>
<dbReference type="PANTHER" id="PTHR32154">
    <property type="entry name" value="PYRUVATE-FLAVODOXIN OXIDOREDUCTASE-RELATED"/>
    <property type="match status" value="1"/>
</dbReference>
<keyword evidence="4" id="KW-0479">Metal-binding</keyword>
<dbReference type="Gene3D" id="3.40.50.970">
    <property type="match status" value="2"/>
</dbReference>
<dbReference type="InterPro" id="IPR002880">
    <property type="entry name" value="Pyrv_Fd/Flavodoxin_OxRdtase_N"/>
</dbReference>
<evidence type="ECO:0000256" key="5">
    <source>
        <dbReference type="ARBA" id="ARBA00022982"/>
    </source>
</evidence>
<dbReference type="InterPro" id="IPR011766">
    <property type="entry name" value="TPP_enzyme_TPP-bd"/>
</dbReference>
<dbReference type="Gene3D" id="3.40.50.920">
    <property type="match status" value="1"/>
</dbReference>
<dbReference type="Pfam" id="PF12837">
    <property type="entry name" value="Fer4_6"/>
    <property type="match status" value="1"/>
</dbReference>
<dbReference type="PROSITE" id="PS51379">
    <property type="entry name" value="4FE4S_FER_2"/>
    <property type="match status" value="2"/>
</dbReference>
<dbReference type="InterPro" id="IPR029061">
    <property type="entry name" value="THDP-binding"/>
</dbReference>
<dbReference type="InterPro" id="IPR017900">
    <property type="entry name" value="4Fe4S_Fe_S_CS"/>
</dbReference>
<dbReference type="GO" id="GO:0019164">
    <property type="term" value="F:pyruvate synthase activity"/>
    <property type="evidence" value="ECO:0007669"/>
    <property type="project" value="UniProtKB-EC"/>
</dbReference>
<sequence>MVDQPKYPGKVEVINGNGAVARVMNMVCGGVIGYPITPSTEISETFEAAVAAGQKNVWGQHPFFFEPEGEHSAQSGAMGAALTGGKFISNASSSQGILYGLESHYVTVGKRIGGFVLQVAARVVSRHSLNVMGGHDDVYALLPAGYTVLFGANPEEAANLALISYRASSLSLIPVANCMDGFATSHMMSEARLPEAELVKEYLGDPKGYIPCPTAAQEILFGAKGRAFQFGQFLENKRSVLAPASLEALRSFLNCADNAEAIENDSCGELFDREIAGHLPAAEVAKWRRQWVNAPARGTRKLIPSLVDIDNPGLTGPVQNQPDFQAGVADHHTHFVADVPRLVRQAMDEYNALTGSDYAPVKTFNCEDADFIMVGVGSICEDVRAVLPYLRSRGLKVGLVQIVMLQPFPEADLVAALKGAKAVTVLERSDQAALTKFVNSALVKAGQNAAAVQRNLPARYPDIPAVETGEMPQLSTGFFGLGGHDVQPRHLIATFKAMQAGELAPEFYIGSTFFDDDATGEQKAMQDRLREAYPETTKMALHLEENPKDLLPKEAMRIRFHSVGGYGTIATGKLLADILAEMLHLHSKAAPKYGSEKSGAATNYYITLSPETIRITNAELEDVEIVVSPDHMVFAHTNPLKGLAEGGTFILQSDKTPAELWASLPRRAKQIIRDRHINLFILDAFGVALKHAPNPGLQTRMMGVAFIGAIATKVDRIASGASEADMLAKIREQIEHKFGAKGPAIVEANMAVVQDGASATQKVDWEQLDADSEGGSAGATAGSGHSRPALNASLSATMCQRGASGCALTAGLFDRDYFRRVVAEPFAQGTISEAPVYPGTGYFLPPASSAEKDKGLFRRTIPVFDPSVCTGCMECALACPDGAIPNTVFTIDTLLETAIEQTGEAGASLQSQVEAIAGAMRQALLDTKARPAIADVFTEVATSQNADPAAVAAVADTLRTFPVARTRPFFDSTEKRQPGAGVLFSATVDPWKCTGCLECVAVCGPHALIGTDQDDEVLDTAQQRFAFLTKLPNSPSEFSDPNGGPSLDMKRIFLNRDNYYATIGGHGACRGCGEVTAVRQTMALANDINNGRVLRHRQELEELVAALEEKRHAVTDTALGELIDQVRARLEQRLYRYEGPAGGRGPAAAVVANSTGCSSVYASTAPFNPYQQPWVNGLFQDAQPLAKGIYEGLAADLSMDVLALRQARAILAGATGAAIPSDAPEWKHFTDEELALMPAVMTIGGDGASYDIGFGAMSRIMASGTPIKMLVLNTGAYSNTGGQASTASLEGQDADLSRYGKYLKGKSEQRKELGLLAAMHPNVLVVSTSTAYQGHFLKNVSRALAQVDYPALIDVYTPCQPEHGIGDDMASEHSRMAVKSRVSPLFVHEPAHAEFSDRFIIDGNPDVKKLWSHYKLSYHDADGKTQLMDLPYTPADFAYSELRFKKHFKPLPDNAENPTLVAEYIEMDATARETATPFIYTTGAEGNLVKIQVSPSIVKLTEQCREYWTFLQYLAGQDLAAARKAQADLEKKLTETRDAAAKSQEEMIELMAKAMAEVAATGTTTTPLPFLGGFGGGASSTGGASGSDASGSAPAGSGTPFRYELEKIAQCTDCKTCYQEIPEYFEASTEIVDGKPTPVARLIPGSLENVKVTDELRARIAKVVANCDAEIIS</sequence>
<dbReference type="Pfam" id="PF01855">
    <property type="entry name" value="POR_N"/>
    <property type="match status" value="1"/>
</dbReference>
<dbReference type="InterPro" id="IPR017896">
    <property type="entry name" value="4Fe4S_Fe-S-bd"/>
</dbReference>
<protein>
    <submittedName>
        <fullName evidence="11">Pyruvate synthase subunit porB</fullName>
        <ecNumber evidence="11">1.2.7.1</ecNumber>
    </submittedName>
</protein>
<dbReference type="Gene3D" id="3.40.920.10">
    <property type="entry name" value="Pyruvate-ferredoxin oxidoreductase, PFOR, domain III"/>
    <property type="match status" value="1"/>
</dbReference>
<keyword evidence="11" id="KW-0670">Pyruvate</keyword>
<comment type="similarity">
    <text evidence="1">Belongs to the pyruvate:ferredoxin/flavodoxin oxidoreductase family.</text>
</comment>
<evidence type="ECO:0000256" key="6">
    <source>
        <dbReference type="ARBA" id="ARBA00023002"/>
    </source>
</evidence>
<dbReference type="Proteomes" id="UP000250245">
    <property type="component" value="Unassembled WGS sequence"/>
</dbReference>
<keyword evidence="6 11" id="KW-0560">Oxidoreductase</keyword>
<dbReference type="SUPFAM" id="SSF53323">
    <property type="entry name" value="Pyruvate-ferredoxin oxidoreductase, PFOR, domain III"/>
    <property type="match status" value="1"/>
</dbReference>
<feature type="domain" description="4Fe-4S ferredoxin-type" evidence="10">
    <location>
        <begin position="860"/>
        <end position="889"/>
    </location>
</feature>
<evidence type="ECO:0000313" key="12">
    <source>
        <dbReference type="Proteomes" id="UP000250245"/>
    </source>
</evidence>
<dbReference type="PROSITE" id="PS00198">
    <property type="entry name" value="4FE4S_FER_1"/>
    <property type="match status" value="2"/>
</dbReference>
<keyword evidence="7" id="KW-0408">Iron</keyword>
<gene>
    <name evidence="11" type="primary">porB_1</name>
    <name evidence="11" type="ORF">NCTC11820_01464</name>
</gene>
<evidence type="ECO:0000256" key="9">
    <source>
        <dbReference type="SAM" id="Coils"/>
    </source>
</evidence>
<evidence type="ECO:0000256" key="3">
    <source>
        <dbReference type="ARBA" id="ARBA00022485"/>
    </source>
</evidence>
<feature type="coiled-coil region" evidence="9">
    <location>
        <begin position="1090"/>
        <end position="1117"/>
    </location>
</feature>
<dbReference type="SUPFAM" id="SSF52518">
    <property type="entry name" value="Thiamin diphosphate-binding fold (THDP-binding)"/>
    <property type="match status" value="2"/>
</dbReference>
<dbReference type="InterPro" id="IPR019752">
    <property type="entry name" value="Pyrv/ketoisovalerate_OxRed_cat"/>
</dbReference>
<reference evidence="11 12" key="1">
    <citation type="submission" date="2018-06" db="EMBL/GenBank/DDBJ databases">
        <authorList>
            <consortium name="Pathogen Informatics"/>
            <person name="Doyle S."/>
        </authorList>
    </citation>
    <scope>NUCLEOTIDE SEQUENCE [LARGE SCALE GENOMIC DNA]</scope>
    <source>
        <strain evidence="11 12">NCTC11820</strain>
    </source>
</reference>
<dbReference type="GO" id="GO:0006979">
    <property type="term" value="P:response to oxidative stress"/>
    <property type="evidence" value="ECO:0007669"/>
    <property type="project" value="TreeGrafter"/>
</dbReference>
<dbReference type="SUPFAM" id="SSF54862">
    <property type="entry name" value="4Fe-4S ferredoxins"/>
    <property type="match status" value="1"/>
</dbReference>
<evidence type="ECO:0000313" key="11">
    <source>
        <dbReference type="EMBL" id="SQB65349.1"/>
    </source>
</evidence>
<dbReference type="InterPro" id="IPR009014">
    <property type="entry name" value="Transketo_C/PFOR_II"/>
</dbReference>
<dbReference type="GO" id="GO:0000287">
    <property type="term" value="F:magnesium ion binding"/>
    <property type="evidence" value="ECO:0007669"/>
    <property type="project" value="UniProtKB-ARBA"/>
</dbReference>
<dbReference type="InterPro" id="IPR033412">
    <property type="entry name" value="PFOR_II"/>
</dbReference>
<evidence type="ECO:0000256" key="4">
    <source>
        <dbReference type="ARBA" id="ARBA00022723"/>
    </source>
</evidence>
<name>A0A2X3AQM1_9ACTO</name>
<dbReference type="Pfam" id="PF01558">
    <property type="entry name" value="POR"/>
    <property type="match status" value="1"/>
</dbReference>
<dbReference type="RefSeq" id="WP_013189156.1">
    <property type="nucleotide sequence ID" value="NZ_CP068112.1"/>
</dbReference>
<organism evidence="11 12">
    <name type="scientific">Mobiluncus curtisii</name>
    <dbReference type="NCBI Taxonomy" id="2051"/>
    <lineage>
        <taxon>Bacteria</taxon>
        <taxon>Bacillati</taxon>
        <taxon>Actinomycetota</taxon>
        <taxon>Actinomycetes</taxon>
        <taxon>Actinomycetales</taxon>
        <taxon>Actinomycetaceae</taxon>
        <taxon>Mobiluncus</taxon>
    </lineage>
</organism>
<dbReference type="OMA" id="NTVMQVC"/>
<evidence type="ECO:0000256" key="8">
    <source>
        <dbReference type="ARBA" id="ARBA00023014"/>
    </source>
</evidence>
<keyword evidence="3" id="KW-0004">4Fe-4S</keyword>
<dbReference type="InterPro" id="IPR002869">
    <property type="entry name" value="Pyrv_flavodox_OxRed_cen"/>
</dbReference>
<keyword evidence="9" id="KW-0175">Coiled coil</keyword>
<dbReference type="EC" id="1.2.7.1" evidence="11"/>
<dbReference type="PANTHER" id="PTHR32154:SF0">
    <property type="entry name" value="PYRUVATE-FLAVODOXIN OXIDOREDUCTASE-RELATED"/>
    <property type="match status" value="1"/>
</dbReference>